<keyword evidence="3" id="KW-0862">Zinc</keyword>
<dbReference type="VEuPathDB" id="FungiDB:KRP22_2948"/>
<dbReference type="InterPro" id="IPR017907">
    <property type="entry name" value="Znf_RING_CS"/>
</dbReference>
<feature type="region of interest" description="Disordered" evidence="5">
    <location>
        <begin position="181"/>
        <end position="214"/>
    </location>
</feature>
<dbReference type="AlphaFoldDB" id="H3GKD7"/>
<organism evidence="7 8">
    <name type="scientific">Phytophthora ramorum</name>
    <name type="common">Sudden oak death agent</name>
    <dbReference type="NCBI Taxonomy" id="164328"/>
    <lineage>
        <taxon>Eukaryota</taxon>
        <taxon>Sar</taxon>
        <taxon>Stramenopiles</taxon>
        <taxon>Oomycota</taxon>
        <taxon>Peronosporomycetes</taxon>
        <taxon>Peronosporales</taxon>
        <taxon>Peronosporaceae</taxon>
        <taxon>Phytophthora</taxon>
    </lineage>
</organism>
<dbReference type="InterPro" id="IPR013083">
    <property type="entry name" value="Znf_RING/FYVE/PHD"/>
</dbReference>
<name>H3GKD7_PHYRM</name>
<keyword evidence="2 4" id="KW-0863">Zinc-finger</keyword>
<dbReference type="GeneID" id="94224516"/>
<dbReference type="OMA" id="NRCPACH"/>
<evidence type="ECO:0000256" key="5">
    <source>
        <dbReference type="SAM" id="MobiDB-lite"/>
    </source>
</evidence>
<dbReference type="RefSeq" id="XP_067747927.1">
    <property type="nucleotide sequence ID" value="XM_067888711.1"/>
</dbReference>
<dbReference type="eggNOG" id="ENOG502S1XN">
    <property type="taxonomic scope" value="Eukaryota"/>
</dbReference>
<proteinExistence type="predicted"/>
<dbReference type="HOGENOM" id="CLU_1201922_0_0_1"/>
<dbReference type="InterPro" id="IPR001841">
    <property type="entry name" value="Znf_RING"/>
</dbReference>
<feature type="domain" description="RING-type" evidence="6">
    <location>
        <begin position="8"/>
        <end position="51"/>
    </location>
</feature>
<dbReference type="PROSITE" id="PS00518">
    <property type="entry name" value="ZF_RING_1"/>
    <property type="match status" value="1"/>
</dbReference>
<evidence type="ECO:0000256" key="2">
    <source>
        <dbReference type="ARBA" id="ARBA00022771"/>
    </source>
</evidence>
<reference evidence="8" key="1">
    <citation type="journal article" date="2006" name="Science">
        <title>Phytophthora genome sequences uncover evolutionary origins and mechanisms of pathogenesis.</title>
        <authorList>
            <person name="Tyler B.M."/>
            <person name="Tripathy S."/>
            <person name="Zhang X."/>
            <person name="Dehal P."/>
            <person name="Jiang R.H."/>
            <person name="Aerts A."/>
            <person name="Arredondo F.D."/>
            <person name="Baxter L."/>
            <person name="Bensasson D."/>
            <person name="Beynon J.L."/>
            <person name="Chapman J."/>
            <person name="Damasceno C.M."/>
            <person name="Dorrance A.E."/>
            <person name="Dou D."/>
            <person name="Dickerman A.W."/>
            <person name="Dubchak I.L."/>
            <person name="Garbelotto M."/>
            <person name="Gijzen M."/>
            <person name="Gordon S.G."/>
            <person name="Govers F."/>
            <person name="Grunwald N.J."/>
            <person name="Huang W."/>
            <person name="Ivors K.L."/>
            <person name="Jones R.W."/>
            <person name="Kamoun S."/>
            <person name="Krampis K."/>
            <person name="Lamour K.H."/>
            <person name="Lee M.K."/>
            <person name="McDonald W.H."/>
            <person name="Medina M."/>
            <person name="Meijer H.J."/>
            <person name="Nordberg E.K."/>
            <person name="Maclean D.J."/>
            <person name="Ospina-Giraldo M.D."/>
            <person name="Morris P.F."/>
            <person name="Phuntumart V."/>
            <person name="Putnam N.H."/>
            <person name="Rash S."/>
            <person name="Rose J.K."/>
            <person name="Sakihama Y."/>
            <person name="Salamov A.A."/>
            <person name="Savidor A."/>
            <person name="Scheuring C.F."/>
            <person name="Smith B.M."/>
            <person name="Sobral B.W."/>
            <person name="Terry A."/>
            <person name="Torto-Alalibo T.A."/>
            <person name="Win J."/>
            <person name="Xu Z."/>
            <person name="Zhang H."/>
            <person name="Grigoriev I.V."/>
            <person name="Rokhsar D.S."/>
            <person name="Boore J.L."/>
        </authorList>
    </citation>
    <scope>NUCLEOTIDE SEQUENCE [LARGE SCALE GENOMIC DNA]</scope>
    <source>
        <strain evidence="8">Pr102</strain>
    </source>
</reference>
<dbReference type="Proteomes" id="UP000005238">
    <property type="component" value="Unassembled WGS sequence"/>
</dbReference>
<dbReference type="EMBL" id="DS566017">
    <property type="status" value="NOT_ANNOTATED_CDS"/>
    <property type="molecule type" value="Genomic_DNA"/>
</dbReference>
<dbReference type="EnsemblProtists" id="Phyra76714">
    <property type="protein sequence ID" value="Phyra76714"/>
    <property type="gene ID" value="Phyra76714"/>
</dbReference>
<dbReference type="Gene3D" id="3.30.40.10">
    <property type="entry name" value="Zinc/RING finger domain, C3HC4 (zinc finger)"/>
    <property type="match status" value="1"/>
</dbReference>
<dbReference type="SUPFAM" id="SSF57850">
    <property type="entry name" value="RING/U-box"/>
    <property type="match status" value="1"/>
</dbReference>
<accession>H3GKD7</accession>
<dbReference type="OrthoDB" id="6270329at2759"/>
<reference evidence="7" key="2">
    <citation type="submission" date="2015-06" db="UniProtKB">
        <authorList>
            <consortium name="EnsemblProtists"/>
        </authorList>
    </citation>
    <scope>IDENTIFICATION</scope>
    <source>
        <strain evidence="7">Pr102</strain>
    </source>
</reference>
<evidence type="ECO:0000259" key="6">
    <source>
        <dbReference type="PROSITE" id="PS50089"/>
    </source>
</evidence>
<dbReference type="InParanoid" id="H3GKD7"/>
<evidence type="ECO:0000313" key="7">
    <source>
        <dbReference type="EnsemblProtists" id="Phyra76714"/>
    </source>
</evidence>
<dbReference type="VEuPathDB" id="FungiDB:KRP23_3810"/>
<keyword evidence="8" id="KW-1185">Reference proteome</keyword>
<evidence type="ECO:0000256" key="4">
    <source>
        <dbReference type="PROSITE-ProRule" id="PRU00175"/>
    </source>
</evidence>
<evidence type="ECO:0000256" key="3">
    <source>
        <dbReference type="ARBA" id="ARBA00022833"/>
    </source>
</evidence>
<evidence type="ECO:0000313" key="8">
    <source>
        <dbReference type="Proteomes" id="UP000005238"/>
    </source>
</evidence>
<protein>
    <recommendedName>
        <fullName evidence="6">RING-type domain-containing protein</fullName>
    </recommendedName>
</protein>
<evidence type="ECO:0000256" key="1">
    <source>
        <dbReference type="ARBA" id="ARBA00022723"/>
    </source>
</evidence>
<dbReference type="PROSITE" id="PS50089">
    <property type="entry name" value="ZF_RING_2"/>
    <property type="match status" value="1"/>
</dbReference>
<keyword evidence="1" id="KW-0479">Metal-binding</keyword>
<dbReference type="GO" id="GO:0008270">
    <property type="term" value="F:zinc ion binding"/>
    <property type="evidence" value="ECO:0007669"/>
    <property type="project" value="UniProtKB-KW"/>
</dbReference>
<sequence>MADDLLPCLVCDEPLPVDPTARCVTDCSHEFCLSCLCRQLPASKNRCPACHAQVKKVHQLLPPGSESPKPAFVRFCNAIYALNVSIWAVDDPAKVLAALFNLQQARLIHQGKVLKKGDVWPGSVVQLFGTYNGTLQTGSYRAWFSQHWLQRARQVVCCPFSILFDFFRSLFGNVEEQQERGQRGYAPVPTSDTSRASSFREPGRVPSPDHAALL</sequence>